<dbReference type="GO" id="GO:0016020">
    <property type="term" value="C:membrane"/>
    <property type="evidence" value="ECO:0007669"/>
    <property type="project" value="UniProtKB-SubCell"/>
</dbReference>
<dbReference type="Proteomes" id="UP000245468">
    <property type="component" value="Chromosome"/>
</dbReference>
<feature type="domain" description="Methylamine utilisation protein MauE" evidence="6">
    <location>
        <begin position="4"/>
        <end position="143"/>
    </location>
</feature>
<dbReference type="EC" id="5.3.1.1" evidence="7"/>
<dbReference type="InterPro" id="IPR009908">
    <property type="entry name" value="Methylamine_util_MauE"/>
</dbReference>
<keyword evidence="8" id="KW-1185">Reference proteome</keyword>
<dbReference type="GO" id="GO:0030416">
    <property type="term" value="P:methylamine metabolic process"/>
    <property type="evidence" value="ECO:0007669"/>
    <property type="project" value="InterPro"/>
</dbReference>
<dbReference type="OrthoDB" id="9809429at2"/>
<dbReference type="RefSeq" id="WP_154401930.1">
    <property type="nucleotide sequence ID" value="NZ_CP029346.1"/>
</dbReference>
<evidence type="ECO:0000256" key="2">
    <source>
        <dbReference type="ARBA" id="ARBA00022692"/>
    </source>
</evidence>
<organism evidence="7 8">
    <name type="scientific">Aquirufa nivalisilvae</name>
    <dbReference type="NCBI Taxonomy" id="2516557"/>
    <lineage>
        <taxon>Bacteria</taxon>
        <taxon>Pseudomonadati</taxon>
        <taxon>Bacteroidota</taxon>
        <taxon>Cytophagia</taxon>
        <taxon>Cytophagales</taxon>
        <taxon>Flectobacillaceae</taxon>
        <taxon>Aquirufa</taxon>
    </lineage>
</organism>
<reference evidence="8" key="1">
    <citation type="submission" date="2018-05" db="EMBL/GenBank/DDBJ databases">
        <title>Pseudarcicella sp. HME7025 Genome sequencing and assembly.</title>
        <authorList>
            <person name="Kim H."/>
            <person name="Kang H."/>
            <person name="Joh K."/>
        </authorList>
    </citation>
    <scope>NUCLEOTIDE SEQUENCE [LARGE SCALE GENOMIC DNA]</scope>
    <source>
        <strain evidence="8">HME7025</strain>
    </source>
</reference>
<evidence type="ECO:0000256" key="3">
    <source>
        <dbReference type="ARBA" id="ARBA00022989"/>
    </source>
</evidence>
<protein>
    <submittedName>
        <fullName evidence="7">Triose-phosphate isomerase</fullName>
        <ecNumber evidence="7">5.3.1.1</ecNumber>
    </submittedName>
</protein>
<evidence type="ECO:0000313" key="8">
    <source>
        <dbReference type="Proteomes" id="UP000245468"/>
    </source>
</evidence>
<feature type="transmembrane region" description="Helical" evidence="5">
    <location>
        <begin position="156"/>
        <end position="175"/>
    </location>
</feature>
<keyword evidence="3 5" id="KW-1133">Transmembrane helix</keyword>
<dbReference type="NCBIfam" id="NF045576">
    <property type="entry name" value="BT_3928_fam"/>
    <property type="match status" value="1"/>
</dbReference>
<keyword evidence="2 5" id="KW-0812">Transmembrane</keyword>
<dbReference type="Pfam" id="PF07291">
    <property type="entry name" value="MauE"/>
    <property type="match status" value="1"/>
</dbReference>
<proteinExistence type="predicted"/>
<name>A0A2S2DTS4_9BACT</name>
<comment type="subcellular location">
    <subcellularLocation>
        <location evidence="1">Membrane</location>
        <topology evidence="1">Multi-pass membrane protein</topology>
    </subcellularLocation>
</comment>
<evidence type="ECO:0000256" key="5">
    <source>
        <dbReference type="SAM" id="Phobius"/>
    </source>
</evidence>
<dbReference type="KEGG" id="psez:HME7025_00924"/>
<accession>A0A2S2DTS4</accession>
<keyword evidence="4 5" id="KW-0472">Membrane</keyword>
<feature type="transmembrane region" description="Helical" evidence="5">
    <location>
        <begin position="86"/>
        <end position="107"/>
    </location>
</feature>
<dbReference type="EMBL" id="CP029346">
    <property type="protein sequence ID" value="AWL08793.1"/>
    <property type="molecule type" value="Genomic_DNA"/>
</dbReference>
<sequence>MRQYSRIATFLLVFIFLFSGLIKLNDPIGTQLKLEEYFDVFSQDFPAMEGFWKFWIPFALPLSILLSSMEIVLGIALWANYRTKQVLWTFLGLLGFFGFLTFYSAYFNKVTDCGCFGETIKLTPWTSFFKDVFLFVLALSLLFTDKIKSFNKNLSPVIISAIISVTLGIYCYFYLPIHDGLPYAIGDNIPQNMKSREAMRFSYVYKINGKEETLTEMPTDTQAVFVSMQALNEKEARPLITDYRIWIDNDSIDYTAESFKGKKLMVIIPNVHHSHLDALKQIALLANEASKKGIEVWLLSASSDEEVNSIRHEYQLNFPAMSVDTKVLKTIIRSSPGLWLLNQGTVRGKWSAYHLPSIEDIDQRLITTD</sequence>
<gene>
    <name evidence="7" type="ORF">HME7025_00924</name>
</gene>
<feature type="transmembrane region" description="Helical" evidence="5">
    <location>
        <begin position="127"/>
        <end position="144"/>
    </location>
</feature>
<feature type="transmembrane region" description="Helical" evidence="5">
    <location>
        <begin position="54"/>
        <end position="79"/>
    </location>
</feature>
<evidence type="ECO:0000256" key="1">
    <source>
        <dbReference type="ARBA" id="ARBA00004141"/>
    </source>
</evidence>
<dbReference type="AlphaFoldDB" id="A0A2S2DTS4"/>
<evidence type="ECO:0000256" key="4">
    <source>
        <dbReference type="ARBA" id="ARBA00023136"/>
    </source>
</evidence>
<evidence type="ECO:0000259" key="6">
    <source>
        <dbReference type="Pfam" id="PF07291"/>
    </source>
</evidence>
<keyword evidence="7" id="KW-0413">Isomerase</keyword>
<dbReference type="GO" id="GO:0004807">
    <property type="term" value="F:triose-phosphate isomerase activity"/>
    <property type="evidence" value="ECO:0007669"/>
    <property type="project" value="UniProtKB-EC"/>
</dbReference>
<evidence type="ECO:0000313" key="7">
    <source>
        <dbReference type="EMBL" id="AWL08793.1"/>
    </source>
</evidence>